<dbReference type="EMBL" id="JAHYBZ010000008">
    <property type="protein sequence ID" value="MBW6400444.1"/>
    <property type="molecule type" value="Genomic_DNA"/>
</dbReference>
<comment type="caution">
    <text evidence="1">The sequence shown here is derived from an EMBL/GenBank/DDBJ whole genome shotgun (WGS) entry which is preliminary data.</text>
</comment>
<proteinExistence type="predicted"/>
<sequence length="67" mass="7449">MSFEHMGKTLDGHGNYSAQTYQPDIAQGDIFTLAMEKTALTVGDKRNLETLVAEGWLREYGRLVATT</sequence>
<name>A0ABS7AH03_9PROT</name>
<evidence type="ECO:0000313" key="1">
    <source>
        <dbReference type="EMBL" id="MBW6400444.1"/>
    </source>
</evidence>
<gene>
    <name evidence="1" type="ORF">KPL78_21470</name>
</gene>
<dbReference type="Proteomes" id="UP001196565">
    <property type="component" value="Unassembled WGS sequence"/>
</dbReference>
<organism evidence="1 2">
    <name type="scientific">Roseomonas alba</name>
    <dbReference type="NCBI Taxonomy" id="2846776"/>
    <lineage>
        <taxon>Bacteria</taxon>
        <taxon>Pseudomonadati</taxon>
        <taxon>Pseudomonadota</taxon>
        <taxon>Alphaproteobacteria</taxon>
        <taxon>Acetobacterales</taxon>
        <taxon>Roseomonadaceae</taxon>
        <taxon>Roseomonas</taxon>
    </lineage>
</organism>
<dbReference type="RefSeq" id="WP_219765020.1">
    <property type="nucleotide sequence ID" value="NZ_JAHYBZ010000008.1"/>
</dbReference>
<keyword evidence="2" id="KW-1185">Reference proteome</keyword>
<accession>A0ABS7AH03</accession>
<evidence type="ECO:0000313" key="2">
    <source>
        <dbReference type="Proteomes" id="UP001196565"/>
    </source>
</evidence>
<reference evidence="1 2" key="1">
    <citation type="submission" date="2021-07" db="EMBL/GenBank/DDBJ databases">
        <authorList>
            <person name="So Y."/>
        </authorList>
    </citation>
    <scope>NUCLEOTIDE SEQUENCE [LARGE SCALE GENOMIC DNA]</scope>
    <source>
        <strain evidence="1 2">HJA6</strain>
    </source>
</reference>
<protein>
    <submittedName>
        <fullName evidence="1">Uncharacterized protein</fullName>
    </submittedName>
</protein>